<evidence type="ECO:0000313" key="10">
    <source>
        <dbReference type="Proteomes" id="UP000077519"/>
    </source>
</evidence>
<comment type="similarity">
    <text evidence="6">Belongs to the DyP-type peroxidase family.</text>
</comment>
<dbReference type="GO" id="GO:0020037">
    <property type="term" value="F:heme binding"/>
    <property type="evidence" value="ECO:0007669"/>
    <property type="project" value="InterPro"/>
</dbReference>
<evidence type="ECO:0000259" key="8">
    <source>
        <dbReference type="Pfam" id="PF20628"/>
    </source>
</evidence>
<dbReference type="PANTHER" id="PTHR30521">
    <property type="entry name" value="DEFERROCHELATASE/PEROXIDASE"/>
    <property type="match status" value="1"/>
</dbReference>
<dbReference type="Pfam" id="PF20628">
    <property type="entry name" value="Dyp_perox_C"/>
    <property type="match status" value="1"/>
</dbReference>
<gene>
    <name evidence="9" type="ORF">A3K89_19115</name>
</gene>
<dbReference type="SUPFAM" id="SSF54909">
    <property type="entry name" value="Dimeric alpha+beta barrel"/>
    <property type="match status" value="1"/>
</dbReference>
<keyword evidence="2 9" id="KW-0575">Peroxidase</keyword>
<sequence length="352" mass="38228">MPITSQSVRLNLVTQQPVLSPLTTAAIFLVVTIDDGGEDTVRDLLADIQGVQRSVGFRVPEGKLACVVGIGSTAWDRLFDGPRPAGLHPFVPVRGEKHSAPATPGDLLFHFRAQQADLVFEMATRIMRALDGSVTVVDEVHGFKYFEMRDLMGFVDGTENPTGDDAAEAVTVGDEDAEFLGGSYVVVQKYLHDMDSWNSLSTEAQEKVIGRSKLDDIEMADHVKPSNSHIALNVIEDDDGNQLQILRDNMPFGTIGTKEFGTYFIGYSATPTVIERMLRNMFVGNPIGNHDRILDFSTAVTGSLFFVPTVDFLENAPTNPQAPKSSERETVSDGSLGIGSLAKIVGKKVTVL</sequence>
<protein>
    <submittedName>
        <fullName evidence="9">Peroxidase</fullName>
    </submittedName>
</protein>
<dbReference type="Proteomes" id="UP000077519">
    <property type="component" value="Unassembled WGS sequence"/>
</dbReference>
<dbReference type="GO" id="GO:0046872">
    <property type="term" value="F:metal ion binding"/>
    <property type="evidence" value="ECO:0007669"/>
    <property type="project" value="UniProtKB-KW"/>
</dbReference>
<dbReference type="GO" id="GO:0005829">
    <property type="term" value="C:cytosol"/>
    <property type="evidence" value="ECO:0007669"/>
    <property type="project" value="TreeGrafter"/>
</dbReference>
<keyword evidence="4" id="KW-0560">Oxidoreductase</keyword>
<dbReference type="EMBL" id="LVHI01000008">
    <property type="protein sequence ID" value="OAK55688.1"/>
    <property type="molecule type" value="Genomic_DNA"/>
</dbReference>
<dbReference type="Pfam" id="PF04261">
    <property type="entry name" value="Dyp_perox_N"/>
    <property type="match status" value="1"/>
</dbReference>
<evidence type="ECO:0000256" key="4">
    <source>
        <dbReference type="ARBA" id="ARBA00023002"/>
    </source>
</evidence>
<proteinExistence type="inferred from homology"/>
<dbReference type="PROSITE" id="PS51404">
    <property type="entry name" value="DYP_PEROXIDASE"/>
    <property type="match status" value="1"/>
</dbReference>
<dbReference type="PANTHER" id="PTHR30521:SF0">
    <property type="entry name" value="DYP-TYPE PEROXIDASE FAMILY PROTEIN"/>
    <property type="match status" value="1"/>
</dbReference>
<evidence type="ECO:0000256" key="2">
    <source>
        <dbReference type="ARBA" id="ARBA00022559"/>
    </source>
</evidence>
<keyword evidence="5" id="KW-0408">Iron</keyword>
<dbReference type="InterPro" id="IPR048328">
    <property type="entry name" value="Dyp_perox_C"/>
</dbReference>
<dbReference type="AlphaFoldDB" id="A0A177YKW6"/>
<comment type="cofactor">
    <cofactor evidence="1">
        <name>heme b</name>
        <dbReference type="ChEBI" id="CHEBI:60344"/>
    </cofactor>
</comment>
<organism evidence="9 10">
    <name type="scientific">Rhodococcoides kyotonense</name>
    <dbReference type="NCBI Taxonomy" id="398843"/>
    <lineage>
        <taxon>Bacteria</taxon>
        <taxon>Bacillati</taxon>
        <taxon>Actinomycetota</taxon>
        <taxon>Actinomycetes</taxon>
        <taxon>Mycobacteriales</taxon>
        <taxon>Nocardiaceae</taxon>
        <taxon>Rhodococcoides</taxon>
    </lineage>
</organism>
<feature type="domain" description="Dyp-type peroxidase C-terminal" evidence="8">
    <location>
        <begin position="148"/>
        <end position="311"/>
    </location>
</feature>
<evidence type="ECO:0000259" key="7">
    <source>
        <dbReference type="Pfam" id="PF04261"/>
    </source>
</evidence>
<comment type="caution">
    <text evidence="9">The sequence shown here is derived from an EMBL/GenBank/DDBJ whole genome shotgun (WGS) entry which is preliminary data.</text>
</comment>
<keyword evidence="10" id="KW-1185">Reference proteome</keyword>
<evidence type="ECO:0000256" key="6">
    <source>
        <dbReference type="ARBA" id="ARBA00025737"/>
    </source>
</evidence>
<evidence type="ECO:0000256" key="3">
    <source>
        <dbReference type="ARBA" id="ARBA00022723"/>
    </source>
</evidence>
<dbReference type="InterPro" id="IPR011008">
    <property type="entry name" value="Dimeric_a/b-barrel"/>
</dbReference>
<evidence type="ECO:0000313" key="9">
    <source>
        <dbReference type="EMBL" id="OAK55688.1"/>
    </source>
</evidence>
<dbReference type="GO" id="GO:0004601">
    <property type="term" value="F:peroxidase activity"/>
    <property type="evidence" value="ECO:0007669"/>
    <property type="project" value="UniProtKB-KW"/>
</dbReference>
<dbReference type="RefSeq" id="WP_068423377.1">
    <property type="nucleotide sequence ID" value="NZ_LVHI01000008.1"/>
</dbReference>
<dbReference type="InterPro" id="IPR006314">
    <property type="entry name" value="Dyp_peroxidase"/>
</dbReference>
<keyword evidence="3" id="KW-0479">Metal-binding</keyword>
<dbReference type="InterPro" id="IPR048327">
    <property type="entry name" value="Dyp_perox_N"/>
</dbReference>
<evidence type="ECO:0000256" key="5">
    <source>
        <dbReference type="ARBA" id="ARBA00023004"/>
    </source>
</evidence>
<feature type="domain" description="Dyp-type peroxidase N-terminal" evidence="7">
    <location>
        <begin position="15"/>
        <end position="144"/>
    </location>
</feature>
<accession>A0A177YKW6</accession>
<name>A0A177YKW6_9NOCA</name>
<evidence type="ECO:0000256" key="1">
    <source>
        <dbReference type="ARBA" id="ARBA00001970"/>
    </source>
</evidence>
<reference evidence="9 10" key="1">
    <citation type="submission" date="2016-03" db="EMBL/GenBank/DDBJ databases">
        <title>Genome sequence of Rhodococcus kyotonensis KB10.</title>
        <authorList>
            <person name="Jeong H."/>
            <person name="Hong C.E."/>
            <person name="Jo S.H."/>
            <person name="Park J.M."/>
        </authorList>
    </citation>
    <scope>NUCLEOTIDE SEQUENCE [LARGE SCALE GENOMIC DNA]</scope>
    <source>
        <strain evidence="9 10">KB10</strain>
    </source>
</reference>
<dbReference type="NCBIfam" id="TIGR01413">
    <property type="entry name" value="Dyp_perox_fam"/>
    <property type="match status" value="1"/>
</dbReference>